<evidence type="ECO:0000259" key="6">
    <source>
        <dbReference type="Pfam" id="PF00892"/>
    </source>
</evidence>
<dbReference type="Pfam" id="PF00892">
    <property type="entry name" value="EamA"/>
    <property type="match status" value="2"/>
</dbReference>
<dbReference type="AlphaFoldDB" id="A0A6L6QPX1"/>
<dbReference type="InterPro" id="IPR050638">
    <property type="entry name" value="AA-Vitamin_Transporters"/>
</dbReference>
<dbReference type="GO" id="GO:0016020">
    <property type="term" value="C:membrane"/>
    <property type="evidence" value="ECO:0007669"/>
    <property type="project" value="UniProtKB-SubCell"/>
</dbReference>
<dbReference type="RefSeq" id="WP_155457338.1">
    <property type="nucleotide sequence ID" value="NZ_WNKX01000043.1"/>
</dbReference>
<feature type="transmembrane region" description="Helical" evidence="5">
    <location>
        <begin position="88"/>
        <end position="112"/>
    </location>
</feature>
<name>A0A6L6QPX1_9BURK</name>
<dbReference type="PANTHER" id="PTHR32322:SF9">
    <property type="entry name" value="AMINO-ACID METABOLITE EFFLUX PUMP-RELATED"/>
    <property type="match status" value="1"/>
</dbReference>
<feature type="transmembrane region" description="Helical" evidence="5">
    <location>
        <begin position="5"/>
        <end position="21"/>
    </location>
</feature>
<feature type="transmembrane region" description="Helical" evidence="5">
    <location>
        <begin position="121"/>
        <end position="141"/>
    </location>
</feature>
<dbReference type="OrthoDB" id="9814238at2"/>
<evidence type="ECO:0000256" key="5">
    <source>
        <dbReference type="SAM" id="Phobius"/>
    </source>
</evidence>
<feature type="transmembrane region" description="Helical" evidence="5">
    <location>
        <begin position="235"/>
        <end position="254"/>
    </location>
</feature>
<dbReference type="PANTHER" id="PTHR32322">
    <property type="entry name" value="INNER MEMBRANE TRANSPORTER"/>
    <property type="match status" value="1"/>
</dbReference>
<evidence type="ECO:0000256" key="2">
    <source>
        <dbReference type="ARBA" id="ARBA00022692"/>
    </source>
</evidence>
<dbReference type="EMBL" id="WNKX01000043">
    <property type="protein sequence ID" value="MTW14399.1"/>
    <property type="molecule type" value="Genomic_DNA"/>
</dbReference>
<protein>
    <submittedName>
        <fullName evidence="7">EamA family transporter</fullName>
    </submittedName>
</protein>
<dbReference type="InterPro" id="IPR037185">
    <property type="entry name" value="EmrE-like"/>
</dbReference>
<feature type="transmembrane region" description="Helical" evidence="5">
    <location>
        <begin position="207"/>
        <end position="228"/>
    </location>
</feature>
<feature type="domain" description="EamA" evidence="6">
    <location>
        <begin position="149"/>
        <end position="279"/>
    </location>
</feature>
<keyword evidence="4 5" id="KW-0472">Membrane</keyword>
<evidence type="ECO:0000256" key="1">
    <source>
        <dbReference type="ARBA" id="ARBA00004141"/>
    </source>
</evidence>
<feature type="transmembrane region" description="Helical" evidence="5">
    <location>
        <begin position="260"/>
        <end position="280"/>
    </location>
</feature>
<keyword evidence="3 5" id="KW-1133">Transmembrane helix</keyword>
<organism evidence="7 8">
    <name type="scientific">Massilia eburnea</name>
    <dbReference type="NCBI Taxonomy" id="1776165"/>
    <lineage>
        <taxon>Bacteria</taxon>
        <taxon>Pseudomonadati</taxon>
        <taxon>Pseudomonadota</taxon>
        <taxon>Betaproteobacteria</taxon>
        <taxon>Burkholderiales</taxon>
        <taxon>Oxalobacteraceae</taxon>
        <taxon>Telluria group</taxon>
        <taxon>Massilia</taxon>
    </lineage>
</organism>
<proteinExistence type="predicted"/>
<evidence type="ECO:0000256" key="3">
    <source>
        <dbReference type="ARBA" id="ARBA00022989"/>
    </source>
</evidence>
<feature type="transmembrane region" description="Helical" evidence="5">
    <location>
        <begin position="147"/>
        <end position="166"/>
    </location>
</feature>
<feature type="transmembrane region" description="Helical" evidence="5">
    <location>
        <begin position="33"/>
        <end position="50"/>
    </location>
</feature>
<evidence type="ECO:0000313" key="7">
    <source>
        <dbReference type="EMBL" id="MTW14399.1"/>
    </source>
</evidence>
<dbReference type="Proteomes" id="UP000472320">
    <property type="component" value="Unassembled WGS sequence"/>
</dbReference>
<dbReference type="InterPro" id="IPR000620">
    <property type="entry name" value="EamA_dom"/>
</dbReference>
<dbReference type="SUPFAM" id="SSF103481">
    <property type="entry name" value="Multidrug resistance efflux transporter EmrE"/>
    <property type="match status" value="2"/>
</dbReference>
<comment type="subcellular location">
    <subcellularLocation>
        <location evidence="1">Membrane</location>
        <topology evidence="1">Multi-pass membrane protein</topology>
    </subcellularLocation>
</comment>
<keyword evidence="8" id="KW-1185">Reference proteome</keyword>
<reference evidence="7 8" key="1">
    <citation type="submission" date="2019-11" db="EMBL/GenBank/DDBJ databases">
        <title>Type strains purchased from KCTC, JCM and DSMZ.</title>
        <authorList>
            <person name="Lu H."/>
        </authorList>
    </citation>
    <scope>NUCLEOTIDE SEQUENCE [LARGE SCALE GENOMIC DNA]</scope>
    <source>
        <strain evidence="7 8">JCM 31587</strain>
    </source>
</reference>
<feature type="domain" description="EamA" evidence="6">
    <location>
        <begin position="5"/>
        <end position="133"/>
    </location>
</feature>
<evidence type="ECO:0000256" key="4">
    <source>
        <dbReference type="ARBA" id="ARBA00023136"/>
    </source>
</evidence>
<comment type="caution">
    <text evidence="7">The sequence shown here is derived from an EMBL/GenBank/DDBJ whole genome shotgun (WGS) entry which is preliminary data.</text>
</comment>
<gene>
    <name evidence="7" type="ORF">GM658_27660</name>
</gene>
<feature type="transmembrane region" description="Helical" evidence="5">
    <location>
        <begin position="62"/>
        <end position="82"/>
    </location>
</feature>
<keyword evidence="2 5" id="KW-0812">Transmembrane</keyword>
<sequence length="301" mass="32060">MRHPIFTYIAAMLMLSTLGVYVQEAGLDPVTTVFFRCAIGAVALAAYCGWKGMFKRANMPLPAFRLAAFSGVLMVVNWVMFFEAIRRIGIAVATIVFHVQPFMVLLLGALILRERLAGNKLAWVALGFGGLALACGVRLDAPMDRNYLLGIASTLTGALAYAGVTLTTKSMRGTPPHLTALVHCMAGALLLGAFSTIPAGGLSAAQWGWLATLGLVPTAMAYVMIYGATPHMETAAIAVLTFIYPAAAVCWDYAVYGHLISPWQLAGFALIVLASLGVNLDWRLRPVRRTSPPPAGTGSTK</sequence>
<evidence type="ECO:0000313" key="8">
    <source>
        <dbReference type="Proteomes" id="UP000472320"/>
    </source>
</evidence>
<feature type="transmembrane region" description="Helical" evidence="5">
    <location>
        <begin position="178"/>
        <end position="201"/>
    </location>
</feature>
<accession>A0A6L6QPX1</accession>